<dbReference type="Proteomes" id="UP000622405">
    <property type="component" value="Unassembled WGS sequence"/>
</dbReference>
<dbReference type="InterPro" id="IPR036705">
    <property type="entry name" value="Ribosyl_crysJ1_sf"/>
</dbReference>
<dbReference type="SUPFAM" id="SSF101478">
    <property type="entry name" value="ADP-ribosylglycohydrolase"/>
    <property type="match status" value="1"/>
</dbReference>
<keyword evidence="4" id="KW-1185">Reference proteome</keyword>
<evidence type="ECO:0000313" key="3">
    <source>
        <dbReference type="EMBL" id="MBC3899824.1"/>
    </source>
</evidence>
<dbReference type="Gene3D" id="1.10.4080.10">
    <property type="entry name" value="ADP-ribosylation/Crystallin J1"/>
    <property type="match status" value="1"/>
</dbReference>
<dbReference type="Pfam" id="PF03747">
    <property type="entry name" value="ADP_ribosyl_GH"/>
    <property type="match status" value="1"/>
</dbReference>
<sequence length="317" mass="35275">MLEMIKSGIFGLAIGDALGVPVEFDDRETLKQNPVTDMWGYGCHFQPKGTWSDDTSLTLCLMDSLSRGLDYTDLMTNFLAWMERGAFSPFGELVDIGNGTYAAITRFREGIPAEKCGSTSGRNNGNGSLMRILPLLFYLRTHYGKDFIQNTEAMNIVHRIAGLTHAHCRSQIACGIYLAIADTILDGDDLFTAVVTGTQQAFSYYNHYPQFSKQLPHYDRIKNPDFYLLPESQINSYGYVVDTLESALWCLLNTNTYDDCVLMAVNLGFDTDTVAAIAGGLAGLYYGYDSISPDWLSALQGKDLINHHCQQFHLSLN</sequence>
<protein>
    <submittedName>
        <fullName evidence="3">ADP-ribosylglycohydrolase</fullName>
    </submittedName>
</protein>
<comment type="caution">
    <text evidence="3">The sequence shown here is derived from an EMBL/GenBank/DDBJ whole genome shotgun (WGS) entry which is preliminary data.</text>
</comment>
<evidence type="ECO:0000256" key="1">
    <source>
        <dbReference type="ARBA" id="ARBA00010702"/>
    </source>
</evidence>
<proteinExistence type="inferred from homology"/>
<gene>
    <name evidence="3" type="ORF">GH811_09375</name>
</gene>
<organism evidence="3 4">
    <name type="scientific">Acetobacterium malicum</name>
    <dbReference type="NCBI Taxonomy" id="52692"/>
    <lineage>
        <taxon>Bacteria</taxon>
        <taxon>Bacillati</taxon>
        <taxon>Bacillota</taxon>
        <taxon>Clostridia</taxon>
        <taxon>Eubacteriales</taxon>
        <taxon>Eubacteriaceae</taxon>
        <taxon>Acetobacterium</taxon>
    </lineage>
</organism>
<dbReference type="PANTHER" id="PTHR16222">
    <property type="entry name" value="ADP-RIBOSYLGLYCOHYDROLASE"/>
    <property type="match status" value="1"/>
</dbReference>
<dbReference type="PANTHER" id="PTHR16222:SF24">
    <property type="entry name" value="ADP-RIBOSYLHYDROLASE ARH3"/>
    <property type="match status" value="1"/>
</dbReference>
<dbReference type="InterPro" id="IPR050792">
    <property type="entry name" value="ADP-ribosylglycohydrolase"/>
</dbReference>
<keyword evidence="2" id="KW-0378">Hydrolase</keyword>
<dbReference type="EMBL" id="WJBE01000007">
    <property type="protein sequence ID" value="MBC3899824.1"/>
    <property type="molecule type" value="Genomic_DNA"/>
</dbReference>
<evidence type="ECO:0000313" key="4">
    <source>
        <dbReference type="Proteomes" id="UP000622405"/>
    </source>
</evidence>
<dbReference type="RefSeq" id="WP_186894233.1">
    <property type="nucleotide sequence ID" value="NZ_WJBE01000007.1"/>
</dbReference>
<reference evidence="3 4" key="1">
    <citation type="journal article" date="2020" name="mSystems">
        <title>Defining Genomic and Predicted Metabolic Features of the Acetobacterium Genus.</title>
        <authorList>
            <person name="Ross D.E."/>
            <person name="Marshall C.W."/>
            <person name="Gulliver D."/>
            <person name="May H.D."/>
            <person name="Norman R.S."/>
        </authorList>
    </citation>
    <scope>NUCLEOTIDE SEQUENCE [LARGE SCALE GENOMIC DNA]</scope>
    <source>
        <strain evidence="3 4">DSM 4132</strain>
    </source>
</reference>
<name>A0ABR6YXE4_9FIRM</name>
<comment type="similarity">
    <text evidence="1">Belongs to the ADP-ribosylglycohydrolase family.</text>
</comment>
<evidence type="ECO:0000256" key="2">
    <source>
        <dbReference type="ARBA" id="ARBA00022801"/>
    </source>
</evidence>
<accession>A0ABR6YXE4</accession>
<dbReference type="InterPro" id="IPR005502">
    <property type="entry name" value="Ribosyl_crysJ1"/>
</dbReference>